<dbReference type="Gene3D" id="3.40.50.1820">
    <property type="entry name" value="alpha/beta hydrolase"/>
    <property type="match status" value="3"/>
</dbReference>
<name>A0A9P4PPE2_9PLEO</name>
<comment type="caution">
    <text evidence="2">The sequence shown here is derived from an EMBL/GenBank/DDBJ whole genome shotgun (WGS) entry which is preliminary data.</text>
</comment>
<feature type="signal peptide" evidence="1">
    <location>
        <begin position="1"/>
        <end position="24"/>
    </location>
</feature>
<dbReference type="Proteomes" id="UP000799764">
    <property type="component" value="Unassembled WGS sequence"/>
</dbReference>
<reference evidence="2" key="1">
    <citation type="journal article" date="2020" name="Stud. Mycol.">
        <title>101 Dothideomycetes genomes: a test case for predicting lifestyles and emergence of pathogens.</title>
        <authorList>
            <person name="Haridas S."/>
            <person name="Albert R."/>
            <person name="Binder M."/>
            <person name="Bloem J."/>
            <person name="Labutti K."/>
            <person name="Salamov A."/>
            <person name="Andreopoulos B."/>
            <person name="Baker S."/>
            <person name="Barry K."/>
            <person name="Bills G."/>
            <person name="Bluhm B."/>
            <person name="Cannon C."/>
            <person name="Castanera R."/>
            <person name="Culley D."/>
            <person name="Daum C."/>
            <person name="Ezra D."/>
            <person name="Gonzalez J."/>
            <person name="Henrissat B."/>
            <person name="Kuo A."/>
            <person name="Liang C."/>
            <person name="Lipzen A."/>
            <person name="Lutzoni F."/>
            <person name="Magnuson J."/>
            <person name="Mondo S."/>
            <person name="Nolan M."/>
            <person name="Ohm R."/>
            <person name="Pangilinan J."/>
            <person name="Park H.-J."/>
            <person name="Ramirez L."/>
            <person name="Alfaro M."/>
            <person name="Sun H."/>
            <person name="Tritt A."/>
            <person name="Yoshinaga Y."/>
            <person name="Zwiers L.-H."/>
            <person name="Turgeon B."/>
            <person name="Goodwin S."/>
            <person name="Spatafora J."/>
            <person name="Crous P."/>
            <person name="Grigoriev I."/>
        </authorList>
    </citation>
    <scope>NUCLEOTIDE SEQUENCE</scope>
    <source>
        <strain evidence="2">CBS 690.94</strain>
    </source>
</reference>
<dbReference type="AlphaFoldDB" id="A0A9P4PPE2"/>
<dbReference type="SUPFAM" id="SSF53474">
    <property type="entry name" value="alpha/beta-Hydrolases"/>
    <property type="match status" value="1"/>
</dbReference>
<evidence type="ECO:0000256" key="1">
    <source>
        <dbReference type="SAM" id="SignalP"/>
    </source>
</evidence>
<dbReference type="GO" id="GO:0004806">
    <property type="term" value="F:triacylglycerol lipase activity"/>
    <property type="evidence" value="ECO:0007669"/>
    <property type="project" value="UniProtKB-UniRule"/>
</dbReference>
<dbReference type="InterPro" id="IPR005152">
    <property type="entry name" value="Lipase_secreted"/>
</dbReference>
<organism evidence="2 3">
    <name type="scientific">Karstenula rhodostoma CBS 690.94</name>
    <dbReference type="NCBI Taxonomy" id="1392251"/>
    <lineage>
        <taxon>Eukaryota</taxon>
        <taxon>Fungi</taxon>
        <taxon>Dikarya</taxon>
        <taxon>Ascomycota</taxon>
        <taxon>Pezizomycotina</taxon>
        <taxon>Dothideomycetes</taxon>
        <taxon>Pleosporomycetidae</taxon>
        <taxon>Pleosporales</taxon>
        <taxon>Massarineae</taxon>
        <taxon>Didymosphaeriaceae</taxon>
        <taxon>Karstenula</taxon>
    </lineage>
</organism>
<accession>A0A9P4PPE2</accession>
<keyword evidence="3" id="KW-1185">Reference proteome</keyword>
<evidence type="ECO:0000313" key="2">
    <source>
        <dbReference type="EMBL" id="KAF2446579.1"/>
    </source>
</evidence>
<evidence type="ECO:0000313" key="3">
    <source>
        <dbReference type="Proteomes" id="UP000799764"/>
    </source>
</evidence>
<gene>
    <name evidence="2" type="ORF">P171DRAFT_462825</name>
</gene>
<protein>
    <recommendedName>
        <fullName evidence="4">Alpha/beta-hydrolase</fullName>
    </recommendedName>
</protein>
<proteinExistence type="predicted"/>
<dbReference type="OrthoDB" id="5382058at2759"/>
<keyword evidence="1" id="KW-0732">Signal</keyword>
<dbReference type="GO" id="GO:0016042">
    <property type="term" value="P:lipid catabolic process"/>
    <property type="evidence" value="ECO:0007669"/>
    <property type="project" value="UniProtKB-UniRule"/>
</dbReference>
<evidence type="ECO:0008006" key="4">
    <source>
        <dbReference type="Google" id="ProtNLM"/>
    </source>
</evidence>
<dbReference type="EMBL" id="MU001498">
    <property type="protein sequence ID" value="KAF2446579.1"/>
    <property type="molecule type" value="Genomic_DNA"/>
</dbReference>
<dbReference type="PANTHER" id="PTHR34853:SF1">
    <property type="entry name" value="LIPASE 5"/>
    <property type="match status" value="1"/>
</dbReference>
<dbReference type="InterPro" id="IPR029058">
    <property type="entry name" value="AB_hydrolase_fold"/>
</dbReference>
<sequence>MAASTLAAFFTWVLTTFTLWLVDGNVSKADSFYTAPTNSSSAAPGTLLKLEETTNTSLYTLPPSTALSRFIYHTDGYQVVAWAHGTSGLAPNSAPSHHKNLWQHYLAPFNLTFQGYVVVATDYAGLGVGTTASGEPILHEYLASPAQANDVIYSVQAAREAFPHLGKVAQRQVTKPVDGHLGAIAVSPVTSILEEPEPIRSIMELGVLPSVASYFPELDPADVATPEGLQRTALVRVLEAPTSTLVALAMGAELLQPGWPDNVHIQQYQDLIRNGGRTTAKPLLIIKGEADSNLAYHVAEAAFKKTLEKFPDAPIAFFSLPGVSHDPALTASQRLWMDWITDRFAGKYVSADRGGRELQVRAARSLGAYQAELNWYLGNVT</sequence>
<feature type="chain" id="PRO_5046412223" description="Alpha/beta-hydrolase" evidence="1">
    <location>
        <begin position="25"/>
        <end position="381"/>
    </location>
</feature>
<dbReference type="PANTHER" id="PTHR34853">
    <property type="match status" value="1"/>
</dbReference>